<proteinExistence type="inferred from homology"/>
<dbReference type="SUPFAM" id="SSF53271">
    <property type="entry name" value="PRTase-like"/>
    <property type="match status" value="1"/>
</dbReference>
<name>A0A7X5R1U0_9MICO</name>
<gene>
    <name evidence="3" type="ORF">FHX76_001678</name>
</gene>
<dbReference type="PANTHER" id="PTHR47505:SF1">
    <property type="entry name" value="DNA UTILIZATION PROTEIN YHGH"/>
    <property type="match status" value="1"/>
</dbReference>
<evidence type="ECO:0000256" key="1">
    <source>
        <dbReference type="ARBA" id="ARBA00008007"/>
    </source>
</evidence>
<dbReference type="InterPro" id="IPR000836">
    <property type="entry name" value="PRTase_dom"/>
</dbReference>
<comment type="caution">
    <text evidence="3">The sequence shown here is derived from an EMBL/GenBank/DDBJ whole genome shotgun (WGS) entry which is preliminary data.</text>
</comment>
<dbReference type="Pfam" id="PF00156">
    <property type="entry name" value="Pribosyltran"/>
    <property type="match status" value="1"/>
</dbReference>
<evidence type="ECO:0000313" key="3">
    <source>
        <dbReference type="EMBL" id="NIH53810.1"/>
    </source>
</evidence>
<keyword evidence="4" id="KW-1185">Reference proteome</keyword>
<reference evidence="3 4" key="1">
    <citation type="submission" date="2020-02" db="EMBL/GenBank/DDBJ databases">
        <title>Sequencing the genomes of 1000 actinobacteria strains.</title>
        <authorList>
            <person name="Klenk H.-P."/>
        </authorList>
    </citation>
    <scope>NUCLEOTIDE SEQUENCE [LARGE SCALE GENOMIC DNA]</scope>
    <source>
        <strain evidence="3 4">DSM 27960</strain>
    </source>
</reference>
<dbReference type="AlphaFoldDB" id="A0A7X5R1U0"/>
<dbReference type="InterPro" id="IPR051910">
    <property type="entry name" value="ComF/GntX_DNA_util-trans"/>
</dbReference>
<evidence type="ECO:0000313" key="4">
    <source>
        <dbReference type="Proteomes" id="UP000541033"/>
    </source>
</evidence>
<dbReference type="PANTHER" id="PTHR47505">
    <property type="entry name" value="DNA UTILIZATION PROTEIN YHGH"/>
    <property type="match status" value="1"/>
</dbReference>
<dbReference type="RefSeq" id="WP_167149730.1">
    <property type="nucleotide sequence ID" value="NZ_JAAMOX010000001.1"/>
</dbReference>
<feature type="domain" description="Phosphoribosyltransferase" evidence="2">
    <location>
        <begin position="194"/>
        <end position="242"/>
    </location>
</feature>
<dbReference type="CDD" id="cd06223">
    <property type="entry name" value="PRTases_typeI"/>
    <property type="match status" value="1"/>
</dbReference>
<evidence type="ECO:0000259" key="2">
    <source>
        <dbReference type="Pfam" id="PF00156"/>
    </source>
</evidence>
<dbReference type="Gene3D" id="3.40.50.2020">
    <property type="match status" value="1"/>
</dbReference>
<dbReference type="Proteomes" id="UP000541033">
    <property type="component" value="Unassembled WGS sequence"/>
</dbReference>
<sequence length="248" mass="26584">MTVSALQAGLMRGLADLFSLCVPTWCVLCGTPDSPVCVECRTRIRPDPMVRMLPVGPNQRLPVVVAGTYAEELRAVILAYKDGGRADTVGALVPLLAHSLAVVLSQTSQRGGEPGILCVPIPSTTRGERERGFRHVDVLLARALRSLARAHPAHPAHRESQPRLGRVLRNQAAARRSDQVGLGQGGRRRNLRNTLTAAPSVFGRHIIIVDDVVTSGATLQEANRALVLRGARVIAAVALANTAKHHRS</sequence>
<protein>
    <submittedName>
        <fullName evidence="3">ComF family protein</fullName>
    </submittedName>
</protein>
<accession>A0A7X5R1U0</accession>
<dbReference type="InterPro" id="IPR029057">
    <property type="entry name" value="PRTase-like"/>
</dbReference>
<comment type="similarity">
    <text evidence="1">Belongs to the ComF/GntX family.</text>
</comment>
<dbReference type="EMBL" id="JAAMOX010000001">
    <property type="protein sequence ID" value="NIH53810.1"/>
    <property type="molecule type" value="Genomic_DNA"/>
</dbReference>
<organism evidence="3 4">
    <name type="scientific">Lysinibacter cavernae</name>
    <dbReference type="NCBI Taxonomy" id="1640652"/>
    <lineage>
        <taxon>Bacteria</taxon>
        <taxon>Bacillati</taxon>
        <taxon>Actinomycetota</taxon>
        <taxon>Actinomycetes</taxon>
        <taxon>Micrococcales</taxon>
        <taxon>Microbacteriaceae</taxon>
        <taxon>Lysinibacter</taxon>
    </lineage>
</organism>